<protein>
    <recommendedName>
        <fullName evidence="4">HARP domain-containing protein</fullName>
    </recommendedName>
</protein>
<feature type="compositionally biased region" description="Low complexity" evidence="1">
    <location>
        <begin position="1"/>
        <end position="13"/>
    </location>
</feature>
<feature type="region of interest" description="Disordered" evidence="1">
    <location>
        <begin position="179"/>
        <end position="226"/>
    </location>
</feature>
<reference evidence="2 3" key="1">
    <citation type="journal article" date="2011" name="J. Biotechnol.">
        <title>The complete genome sequence of the dominant Sinorhizobium meliloti field isolate SM11 extends the S. meliloti pan-genome.</title>
        <authorList>
            <person name="Schneiker-Bekel S."/>
            <person name="Wibberg D."/>
            <person name="Bekel T."/>
            <person name="Blom J."/>
            <person name="Linke B."/>
            <person name="Neuweger H."/>
            <person name="Stiens M."/>
            <person name="Vorholter F.J."/>
            <person name="Weidner S."/>
            <person name="Goesmann A."/>
            <person name="Puhler A."/>
            <person name="Schluter A."/>
        </authorList>
    </citation>
    <scope>NUCLEOTIDE SEQUENCE [LARGE SCALE GENOMIC DNA]</scope>
    <source>
        <strain evidence="2 3">SM11</strain>
        <plasmid evidence="3">pSmeSM11c</plasmid>
    </source>
</reference>
<proteinExistence type="predicted"/>
<keyword evidence="2" id="KW-0614">Plasmid</keyword>
<evidence type="ECO:0008006" key="4">
    <source>
        <dbReference type="Google" id="ProtNLM"/>
    </source>
</evidence>
<dbReference type="HOGENOM" id="CLU_917902_0_0_5"/>
<geneLocation type="plasmid" evidence="2 3">
    <name>pSmeSM11c</name>
</geneLocation>
<name>F7XBX1_SINMM</name>
<sequence>MASGRSNRRSSASENQDGLREHQGCWLGPWPMDEETKDQSSTSTRVGATTDLPHDRITLARFREAFPRARWSDRLNAWFVPGRTAEKRISRWLAEMEAEADRFADEKGRDAFAFDPIESRYLEATPATLQIQTPYSRTVVNEIREIPHARWDADRRLWTVPYRSFDELRRRWPTIEAAAERSEPEARRARREAIKGTQQDEASKARMRERRRKRYPVPADDAPPSDRAIGTHVGVVFFLGTDGELADPATVTAFYFRAANSEEYVWASWRLGSLEELVTTWPARTPPNEHELERGWWIPDLGELRIARRDAQSRRRARERKEKGECSR</sequence>
<dbReference type="PATRIC" id="fig|707241.3.peg.5409"/>
<feature type="region of interest" description="Disordered" evidence="1">
    <location>
        <begin position="1"/>
        <end position="49"/>
    </location>
</feature>
<organism evidence="2 3">
    <name type="scientific">Sinorhizobium meliloti (strain SM11)</name>
    <dbReference type="NCBI Taxonomy" id="707241"/>
    <lineage>
        <taxon>Bacteria</taxon>
        <taxon>Pseudomonadati</taxon>
        <taxon>Pseudomonadota</taxon>
        <taxon>Alphaproteobacteria</taxon>
        <taxon>Hyphomicrobiales</taxon>
        <taxon>Rhizobiaceae</taxon>
        <taxon>Sinorhizobium/Ensifer group</taxon>
        <taxon>Sinorhizobium</taxon>
    </lineage>
</organism>
<dbReference type="AlphaFoldDB" id="F7XBX1"/>
<accession>F7XBX1</accession>
<evidence type="ECO:0000313" key="3">
    <source>
        <dbReference type="Proteomes" id="UP000009045"/>
    </source>
</evidence>
<gene>
    <name evidence="2" type="ordered locus">SM11_pC1485</name>
</gene>
<dbReference type="EMBL" id="CP001831">
    <property type="protein sequence ID" value="AEH82558.1"/>
    <property type="molecule type" value="Genomic_DNA"/>
</dbReference>
<feature type="compositionally biased region" description="Basic and acidic residues" evidence="1">
    <location>
        <begin position="179"/>
        <end position="194"/>
    </location>
</feature>
<evidence type="ECO:0000256" key="1">
    <source>
        <dbReference type="SAM" id="MobiDB-lite"/>
    </source>
</evidence>
<dbReference type="Proteomes" id="UP000009045">
    <property type="component" value="Plasmid pSmeSM11c"/>
</dbReference>
<evidence type="ECO:0000313" key="2">
    <source>
        <dbReference type="EMBL" id="AEH82558.1"/>
    </source>
</evidence>
<dbReference type="KEGG" id="smx:SM11_pC1485"/>